<accession>A0A2P6UZI9</accession>
<evidence type="ECO:0000313" key="2">
    <source>
        <dbReference type="EMBL" id="PSC67251.1"/>
    </source>
</evidence>
<dbReference type="Proteomes" id="UP000239649">
    <property type="component" value="Unassembled WGS sequence"/>
</dbReference>
<proteinExistence type="predicted"/>
<comment type="caution">
    <text evidence="2">The sequence shown here is derived from an EMBL/GenBank/DDBJ whole genome shotgun (WGS) entry which is preliminary data.</text>
</comment>
<gene>
    <name evidence="2" type="ORF">C2E20_9053</name>
</gene>
<sequence length="426" mass="46516">MAKISGEPSDYGFTPGMLDAYDAGWLFQALSASAERDPQVAAGMQALWVRLQAMDEAQRAPLLLETVRLAAHCTKEQRQWMAHWREQTQDDLPHLPAALPLRRQQFPAQLQQLDEGQLRLQVEHPVSQLMADVDGFHCQPMGLLPQYLNSAKGGGECVRLPVALAKWPLECRHLEHDDWLQRHSDEVHAWVLYRDGTLLPLALWEAMPSPERLCLLLYQATRDAYREQHGAAACPCHWCRGGLRGAAERILAGLHRRISFCLAAAAGARCSGGQMLAALAHGVRLMPSECLRYSPAGRLVAVPVDGEVLLVRLRLLPASMCTRMRFSSAGQHSAGSAAAPAEQQSEQQALQAAAAAELQEEAAAMAEAVTDALAEEQQEAAAAVQQETLPLQPQQQAADAAQQQTLPLQQQVADAAQQQALPPPPQ</sequence>
<evidence type="ECO:0000256" key="1">
    <source>
        <dbReference type="SAM" id="MobiDB-lite"/>
    </source>
</evidence>
<evidence type="ECO:0000313" key="3">
    <source>
        <dbReference type="Proteomes" id="UP000239649"/>
    </source>
</evidence>
<feature type="region of interest" description="Disordered" evidence="1">
    <location>
        <begin position="367"/>
        <end position="426"/>
    </location>
</feature>
<reference evidence="2 3" key="1">
    <citation type="journal article" date="2018" name="Plant J.">
        <title>Genome sequences of Chlorella sorokiniana UTEX 1602 and Micractinium conductrix SAG 241.80: implications to maltose excretion by a green alga.</title>
        <authorList>
            <person name="Arriola M.B."/>
            <person name="Velmurugan N."/>
            <person name="Zhang Y."/>
            <person name="Plunkett M.H."/>
            <person name="Hondzo H."/>
            <person name="Barney B.M."/>
        </authorList>
    </citation>
    <scope>NUCLEOTIDE SEQUENCE [LARGE SCALE GENOMIC DNA]</scope>
    <source>
        <strain evidence="2 3">SAG 241.80</strain>
    </source>
</reference>
<keyword evidence="3" id="KW-1185">Reference proteome</keyword>
<dbReference type="EMBL" id="LHPF02000070">
    <property type="protein sequence ID" value="PSC67251.1"/>
    <property type="molecule type" value="Genomic_DNA"/>
</dbReference>
<dbReference type="AlphaFoldDB" id="A0A2P6UZI9"/>
<feature type="compositionally biased region" description="Low complexity" evidence="1">
    <location>
        <begin position="379"/>
        <end position="420"/>
    </location>
</feature>
<protein>
    <submittedName>
        <fullName evidence="2">Uncharacterized protein</fullName>
    </submittedName>
</protein>
<organism evidence="2 3">
    <name type="scientific">Micractinium conductrix</name>
    <dbReference type="NCBI Taxonomy" id="554055"/>
    <lineage>
        <taxon>Eukaryota</taxon>
        <taxon>Viridiplantae</taxon>
        <taxon>Chlorophyta</taxon>
        <taxon>core chlorophytes</taxon>
        <taxon>Trebouxiophyceae</taxon>
        <taxon>Chlorellales</taxon>
        <taxon>Chlorellaceae</taxon>
        <taxon>Chlorella clade</taxon>
        <taxon>Micractinium</taxon>
    </lineage>
</organism>
<name>A0A2P6UZI9_9CHLO</name>